<evidence type="ECO:0000313" key="2">
    <source>
        <dbReference type="Proteomes" id="UP000313359"/>
    </source>
</evidence>
<keyword evidence="2" id="KW-1185">Reference proteome</keyword>
<protein>
    <submittedName>
        <fullName evidence="1">Uncharacterized protein</fullName>
    </submittedName>
</protein>
<name>A0A5C2SBA7_9APHY</name>
<dbReference type="EMBL" id="ML122266">
    <property type="protein sequence ID" value="RPD60414.1"/>
    <property type="molecule type" value="Genomic_DNA"/>
</dbReference>
<accession>A0A5C2SBA7</accession>
<gene>
    <name evidence="1" type="ORF">L227DRAFT_101521</name>
</gene>
<dbReference type="Proteomes" id="UP000313359">
    <property type="component" value="Unassembled WGS sequence"/>
</dbReference>
<evidence type="ECO:0000313" key="1">
    <source>
        <dbReference type="EMBL" id="RPD60414.1"/>
    </source>
</evidence>
<organism evidence="1 2">
    <name type="scientific">Lentinus tigrinus ALCF2SS1-6</name>
    <dbReference type="NCBI Taxonomy" id="1328759"/>
    <lineage>
        <taxon>Eukaryota</taxon>
        <taxon>Fungi</taxon>
        <taxon>Dikarya</taxon>
        <taxon>Basidiomycota</taxon>
        <taxon>Agaricomycotina</taxon>
        <taxon>Agaricomycetes</taxon>
        <taxon>Polyporales</taxon>
        <taxon>Polyporaceae</taxon>
        <taxon>Lentinus</taxon>
    </lineage>
</organism>
<sequence length="160" mass="17655">MRTELLPPSLSCRTFPLALRRRSSLPCSAWRSADVTSMRRTDRQASRANSELSGAVVVGHVHFLRFIGSPMRTCVEAFLGLLIAKHLGPAVSPTEVQLNSGGARSFYSGTRDACLAAPPPRTDLWRSSTCPPLRAHGNSCSPYGRWNIRPWSLIDVTYRC</sequence>
<dbReference type="AlphaFoldDB" id="A0A5C2SBA7"/>
<proteinExistence type="predicted"/>
<reference evidence="1" key="1">
    <citation type="journal article" date="2018" name="Genome Biol. Evol.">
        <title>Genomics and development of Lentinus tigrinus, a white-rot wood-decaying mushroom with dimorphic fruiting bodies.</title>
        <authorList>
            <person name="Wu B."/>
            <person name="Xu Z."/>
            <person name="Knudson A."/>
            <person name="Carlson A."/>
            <person name="Chen N."/>
            <person name="Kovaka S."/>
            <person name="LaButti K."/>
            <person name="Lipzen A."/>
            <person name="Pennachio C."/>
            <person name="Riley R."/>
            <person name="Schakwitz W."/>
            <person name="Umezawa K."/>
            <person name="Ohm R.A."/>
            <person name="Grigoriev I.V."/>
            <person name="Nagy L.G."/>
            <person name="Gibbons J."/>
            <person name="Hibbett D."/>
        </authorList>
    </citation>
    <scope>NUCLEOTIDE SEQUENCE [LARGE SCALE GENOMIC DNA]</scope>
    <source>
        <strain evidence="1">ALCF2SS1-6</strain>
    </source>
</reference>